<comment type="caution">
    <text evidence="1">The sequence shown here is derived from an EMBL/GenBank/DDBJ whole genome shotgun (WGS) entry which is preliminary data.</text>
</comment>
<name>A0ABU9JZP4_9BACI</name>
<keyword evidence="2" id="KW-1185">Reference proteome</keyword>
<dbReference type="Proteomes" id="UP001459714">
    <property type="component" value="Unassembled WGS sequence"/>
</dbReference>
<reference evidence="1 2" key="1">
    <citation type="submission" date="2024-03" db="EMBL/GenBank/DDBJ databases">
        <title>Bacilli Hybrid Assemblies.</title>
        <authorList>
            <person name="Kovac J."/>
        </authorList>
    </citation>
    <scope>NUCLEOTIDE SEQUENCE [LARGE SCALE GENOMIC DNA]</scope>
    <source>
        <strain evidence="1 2">FSL M8-0022</strain>
    </source>
</reference>
<dbReference type="RefSeq" id="WP_342020484.1">
    <property type="nucleotide sequence ID" value="NZ_JBBYAK010000001.1"/>
</dbReference>
<dbReference type="EMBL" id="JBBYAK010000001">
    <property type="protein sequence ID" value="MEL3958298.1"/>
    <property type="molecule type" value="Genomic_DNA"/>
</dbReference>
<accession>A0ABU9JZP4</accession>
<gene>
    <name evidence="1" type="ORF">NST17_14000</name>
</gene>
<protein>
    <submittedName>
        <fullName evidence="1">Uncharacterized protein</fullName>
    </submittedName>
</protein>
<proteinExistence type="predicted"/>
<evidence type="ECO:0000313" key="2">
    <source>
        <dbReference type="Proteomes" id="UP001459714"/>
    </source>
</evidence>
<evidence type="ECO:0000313" key="1">
    <source>
        <dbReference type="EMBL" id="MEL3958298.1"/>
    </source>
</evidence>
<sequence>MTDEIEVCRQKQAFLTLKRRRDSGSSPKMSIFRLKVATRFRLVAKKVRFSPENGDEIQARRQKSAFFTGKWRRDSGSSPKRGIFHPKTATRIGLVIKNKHFSP</sequence>
<organism evidence="1 2">
    <name type="scientific">Caldifermentibacillus hisashii</name>
    <dbReference type="NCBI Taxonomy" id="996558"/>
    <lineage>
        <taxon>Bacteria</taxon>
        <taxon>Bacillati</taxon>
        <taxon>Bacillota</taxon>
        <taxon>Bacilli</taxon>
        <taxon>Bacillales</taxon>
        <taxon>Bacillaceae</taxon>
        <taxon>Caldifermentibacillus</taxon>
    </lineage>
</organism>